<comment type="caution">
    <text evidence="2">The sequence shown here is derived from an EMBL/GenBank/DDBJ whole genome shotgun (WGS) entry which is preliminary data.</text>
</comment>
<reference evidence="2 3" key="1">
    <citation type="journal article" date="2021" name="BMC Genomics">
        <title>Datura genome reveals duplications of psychoactive alkaloid biosynthetic genes and high mutation rate following tissue culture.</title>
        <authorList>
            <person name="Rajewski A."/>
            <person name="Carter-House D."/>
            <person name="Stajich J."/>
            <person name="Litt A."/>
        </authorList>
    </citation>
    <scope>NUCLEOTIDE SEQUENCE [LARGE SCALE GENOMIC DNA]</scope>
    <source>
        <strain evidence="2">AR-01</strain>
    </source>
</reference>
<dbReference type="Proteomes" id="UP000823775">
    <property type="component" value="Unassembled WGS sequence"/>
</dbReference>
<organism evidence="2 3">
    <name type="scientific">Datura stramonium</name>
    <name type="common">Jimsonweed</name>
    <name type="synonym">Common thornapple</name>
    <dbReference type="NCBI Taxonomy" id="4076"/>
    <lineage>
        <taxon>Eukaryota</taxon>
        <taxon>Viridiplantae</taxon>
        <taxon>Streptophyta</taxon>
        <taxon>Embryophyta</taxon>
        <taxon>Tracheophyta</taxon>
        <taxon>Spermatophyta</taxon>
        <taxon>Magnoliopsida</taxon>
        <taxon>eudicotyledons</taxon>
        <taxon>Gunneridae</taxon>
        <taxon>Pentapetalae</taxon>
        <taxon>asterids</taxon>
        <taxon>lamiids</taxon>
        <taxon>Solanales</taxon>
        <taxon>Solanaceae</taxon>
        <taxon>Solanoideae</taxon>
        <taxon>Datureae</taxon>
        <taxon>Datura</taxon>
    </lineage>
</organism>
<feature type="region of interest" description="Disordered" evidence="1">
    <location>
        <begin position="91"/>
        <end position="138"/>
    </location>
</feature>
<accession>A0ABS8WF36</accession>
<evidence type="ECO:0000256" key="1">
    <source>
        <dbReference type="SAM" id="MobiDB-lite"/>
    </source>
</evidence>
<proteinExistence type="predicted"/>
<name>A0ABS8WF36_DATST</name>
<keyword evidence="3" id="KW-1185">Reference proteome</keyword>
<dbReference type="EMBL" id="JACEIK010006875">
    <property type="protein sequence ID" value="MCE3049416.1"/>
    <property type="molecule type" value="Genomic_DNA"/>
</dbReference>
<evidence type="ECO:0000313" key="3">
    <source>
        <dbReference type="Proteomes" id="UP000823775"/>
    </source>
</evidence>
<evidence type="ECO:0000313" key="2">
    <source>
        <dbReference type="EMBL" id="MCE3049416.1"/>
    </source>
</evidence>
<feature type="compositionally biased region" description="Polar residues" evidence="1">
    <location>
        <begin position="114"/>
        <end position="126"/>
    </location>
</feature>
<gene>
    <name evidence="2" type="ORF">HAX54_044793</name>
</gene>
<sequence>MDKATTTKNRPTTAKLRVQIDLAKPLLHMVSVEVRNHCGKMDLSIALAAKFKELHRRQTNYTNYEQKRNMDQPMPENTMARGEEITIQTNKNDNWQNVDGRRGKGIDHNGAQRGENQNKNNTGTETCSDKPDSGETAPIRIWKNRIIPRIFKNRKEAKDETKLKKESGKINKQQAELRIRSTRSRTIGNSSNIDIDLQREMVSLVIEVPTDIKGLQNKRKKFDKTVALNFLIFFSE</sequence>
<protein>
    <submittedName>
        <fullName evidence="2">Uncharacterized protein</fullName>
    </submittedName>
</protein>